<gene>
    <name evidence="1" type="ORF">QNA08_12650</name>
</gene>
<evidence type="ECO:0008006" key="3">
    <source>
        <dbReference type="Google" id="ProtNLM"/>
    </source>
</evidence>
<dbReference type="Proteomes" id="UP001321492">
    <property type="component" value="Unassembled WGS sequence"/>
</dbReference>
<dbReference type="EMBL" id="JASJEV010000007">
    <property type="protein sequence ID" value="MDJ1159086.1"/>
    <property type="molecule type" value="Genomic_DNA"/>
</dbReference>
<comment type="caution">
    <text evidence="1">The sequence shown here is derived from an EMBL/GenBank/DDBJ whole genome shotgun (WGS) entry which is preliminary data.</text>
</comment>
<accession>A0ABT7AKE4</accession>
<evidence type="ECO:0000313" key="1">
    <source>
        <dbReference type="EMBL" id="MDJ1159086.1"/>
    </source>
</evidence>
<name>A0ABT7AKE4_9HYPH</name>
<keyword evidence="2" id="KW-1185">Reference proteome</keyword>
<dbReference type="RefSeq" id="WP_283741072.1">
    <property type="nucleotide sequence ID" value="NZ_JASJEV010000007.1"/>
</dbReference>
<proteinExistence type="predicted"/>
<sequence>MTLTISLSPATLSALSSGGFSLYAFRSVESSNRSGAPLVWQRFARYTATTTVTVGDQVYGYDSTDPITVNGTVRIGSSTGSPVVVSQVLTVDTIGTISVANGGPPDTILFDSTAEQRYTCGLAAPLDSGNQVPYCAFDLYAMSVPVAPLRAVFVMFATSVYDPGTYMATSLAQGLYVDFADADAHSVAFDMTTGWSAGSAAWAKVVAPNTSMQGVLIRVPPHNRPKY</sequence>
<protein>
    <recommendedName>
        <fullName evidence="3">Ubiquitin-activating enzyme E1 FCCH domain-containing protein</fullName>
    </recommendedName>
</protein>
<reference evidence="1 2" key="1">
    <citation type="submission" date="2023-05" db="EMBL/GenBank/DDBJ databases">
        <title>Chelatococcus sp. nov., a moderately thermophilic bacterium isolated from hot spring microbial mat.</title>
        <authorList>
            <person name="Hu C.-J."/>
            <person name="Li W.-J."/>
        </authorList>
    </citation>
    <scope>NUCLEOTIDE SEQUENCE [LARGE SCALE GENOMIC DNA]</scope>
    <source>
        <strain evidence="1 2">SYSU G07232</strain>
    </source>
</reference>
<organism evidence="1 2">
    <name type="scientific">Chelatococcus albus</name>
    <dbReference type="NCBI Taxonomy" id="3047466"/>
    <lineage>
        <taxon>Bacteria</taxon>
        <taxon>Pseudomonadati</taxon>
        <taxon>Pseudomonadota</taxon>
        <taxon>Alphaproteobacteria</taxon>
        <taxon>Hyphomicrobiales</taxon>
        <taxon>Chelatococcaceae</taxon>
        <taxon>Chelatococcus</taxon>
    </lineage>
</organism>
<evidence type="ECO:0000313" key="2">
    <source>
        <dbReference type="Proteomes" id="UP001321492"/>
    </source>
</evidence>